<name>F5R9F6_METUF</name>
<dbReference type="AlphaFoldDB" id="F5R9F6"/>
<sequence>MKPFRLSRALPVLFATLAACAPALAQDNQSDKLFHDCRAAWADNNIGAADELCYKSLTAPDFKDVPAEARSLRIYNYAQLKRMIGNWEAAEELLLETLALEEARAGAKPDLPLARRLAELSIAYAAQGKWPEGIDVVQRMMPVADQFKGGERAAVAEIFRNYVPQVAAAGRTELARQLNDFSESAPAPEPAFIQR</sequence>
<dbReference type="EMBL" id="AFHG01000030">
    <property type="protein sequence ID" value="EGK73026.1"/>
    <property type="molecule type" value="Genomic_DNA"/>
</dbReference>
<gene>
    <name evidence="2" type="ORF">METUNv1_00864</name>
</gene>
<evidence type="ECO:0000313" key="2">
    <source>
        <dbReference type="EMBL" id="EGK73026.1"/>
    </source>
</evidence>
<dbReference type="RefSeq" id="WP_008059179.1">
    <property type="nucleotide sequence ID" value="NZ_AFHG01000030.1"/>
</dbReference>
<dbReference type="Gene3D" id="1.25.40.10">
    <property type="entry name" value="Tetratricopeptide repeat domain"/>
    <property type="match status" value="1"/>
</dbReference>
<keyword evidence="3" id="KW-1185">Reference proteome</keyword>
<evidence type="ECO:0000313" key="3">
    <source>
        <dbReference type="Proteomes" id="UP000005019"/>
    </source>
</evidence>
<dbReference type="InterPro" id="IPR011990">
    <property type="entry name" value="TPR-like_helical_dom_sf"/>
</dbReference>
<dbReference type="PROSITE" id="PS51257">
    <property type="entry name" value="PROKAR_LIPOPROTEIN"/>
    <property type="match status" value="1"/>
</dbReference>
<feature type="signal peptide" evidence="1">
    <location>
        <begin position="1"/>
        <end position="25"/>
    </location>
</feature>
<accession>F5R9F6</accession>
<keyword evidence="1" id="KW-0732">Signal</keyword>
<reference evidence="2 3" key="1">
    <citation type="journal article" date="2011" name="J. Bacteriol.">
        <title>Genome sequence of Methyloversatilis universalis FAM5T, a methylotrophic representative of the order Rhodocyclales.</title>
        <authorList>
            <person name="Kittichotirat W."/>
            <person name="Good N.M."/>
            <person name="Hall R."/>
            <person name="Bringel F."/>
            <person name="Lajus A."/>
            <person name="Medigue C."/>
            <person name="Smalley N.E."/>
            <person name="Beck D."/>
            <person name="Bumgarner R."/>
            <person name="Vuilleumier S."/>
            <person name="Kalyuzhnaya M.G."/>
        </authorList>
    </citation>
    <scope>NUCLEOTIDE SEQUENCE [LARGE SCALE GENOMIC DNA]</scope>
    <source>
        <strain evidence="3">ATCC BAA-1314 / JCM 13912 / FAM5</strain>
    </source>
</reference>
<dbReference type="OrthoDB" id="8562303at2"/>
<proteinExistence type="predicted"/>
<dbReference type="Proteomes" id="UP000005019">
    <property type="component" value="Unassembled WGS sequence"/>
</dbReference>
<comment type="caution">
    <text evidence="2">The sequence shown here is derived from an EMBL/GenBank/DDBJ whole genome shotgun (WGS) entry which is preliminary data.</text>
</comment>
<evidence type="ECO:0000256" key="1">
    <source>
        <dbReference type="SAM" id="SignalP"/>
    </source>
</evidence>
<organism evidence="2 3">
    <name type="scientific">Methyloversatilis universalis (strain ATCC BAA-1314 / DSM 25237 / JCM 13912 / CCUG 52030 / FAM5)</name>
    <dbReference type="NCBI Taxonomy" id="1000565"/>
    <lineage>
        <taxon>Bacteria</taxon>
        <taxon>Pseudomonadati</taxon>
        <taxon>Pseudomonadota</taxon>
        <taxon>Betaproteobacteria</taxon>
        <taxon>Nitrosomonadales</taxon>
        <taxon>Sterolibacteriaceae</taxon>
        <taxon>Methyloversatilis</taxon>
    </lineage>
</organism>
<protein>
    <submittedName>
        <fullName evidence="2">Uncharacterized protein</fullName>
    </submittedName>
</protein>
<dbReference type="STRING" id="1000565.METUNv1_00864"/>
<dbReference type="eggNOG" id="ENOG502ZSQM">
    <property type="taxonomic scope" value="Bacteria"/>
</dbReference>
<feature type="chain" id="PRO_5003327126" evidence="1">
    <location>
        <begin position="26"/>
        <end position="195"/>
    </location>
</feature>